<dbReference type="Proteomes" id="UP000325081">
    <property type="component" value="Unassembled WGS sequence"/>
</dbReference>
<dbReference type="Gene3D" id="3.90.940.20">
    <property type="entry name" value="RPB5-like RNA polymerase subunit"/>
    <property type="match status" value="1"/>
</dbReference>
<dbReference type="PANTHER" id="PTHR10535">
    <property type="entry name" value="DNA-DIRECTED RNA POLYMERASES I, II, AND III SUBUNIT RPABC1"/>
    <property type="match status" value="1"/>
</dbReference>
<keyword evidence="6" id="KW-0804">Transcription</keyword>
<evidence type="ECO:0000259" key="4">
    <source>
        <dbReference type="Pfam" id="PF01191"/>
    </source>
</evidence>
<dbReference type="OrthoDB" id="248779at2759"/>
<proteinExistence type="inferred from homology"/>
<comment type="caution">
    <text evidence="6">The sequence shown here is derived from an EMBL/GenBank/DDBJ whole genome shotgun (WGS) entry which is preliminary data.</text>
</comment>
<comment type="similarity">
    <text evidence="3">Belongs to the archaeal Rpo5/eukaryotic RPB5 RNA polymerase subunit family.</text>
</comment>
<dbReference type="InterPro" id="IPR035913">
    <property type="entry name" value="RPB5-like_sf"/>
</dbReference>
<dbReference type="Pfam" id="PF03871">
    <property type="entry name" value="RNA_pol_Rpb5_N"/>
    <property type="match status" value="1"/>
</dbReference>
<dbReference type="AlphaFoldDB" id="A0A5A7RK13"/>
<dbReference type="Gene3D" id="3.40.1340.10">
    <property type="entry name" value="RNA polymerase, Rpb5, N-terminal domain"/>
    <property type="match status" value="1"/>
</dbReference>
<dbReference type="Pfam" id="PF01191">
    <property type="entry name" value="RNA_pol_Rpb5_C"/>
    <property type="match status" value="1"/>
</dbReference>
<dbReference type="InterPro" id="IPR014381">
    <property type="entry name" value="Arch_Rpo5/euc_Rpb5"/>
</dbReference>
<evidence type="ECO:0000256" key="2">
    <source>
        <dbReference type="ARBA" id="ARBA00023242"/>
    </source>
</evidence>
<gene>
    <name evidence="6" type="ORF">STAS_35339</name>
</gene>
<evidence type="ECO:0000313" key="7">
    <source>
        <dbReference type="Proteomes" id="UP000325081"/>
    </source>
</evidence>
<organism evidence="6 7">
    <name type="scientific">Striga asiatica</name>
    <name type="common">Asiatic witchweed</name>
    <name type="synonym">Buchnera asiatica</name>
    <dbReference type="NCBI Taxonomy" id="4170"/>
    <lineage>
        <taxon>Eukaryota</taxon>
        <taxon>Viridiplantae</taxon>
        <taxon>Streptophyta</taxon>
        <taxon>Embryophyta</taxon>
        <taxon>Tracheophyta</taxon>
        <taxon>Spermatophyta</taxon>
        <taxon>Magnoliopsida</taxon>
        <taxon>eudicotyledons</taxon>
        <taxon>Gunneridae</taxon>
        <taxon>Pentapetalae</taxon>
        <taxon>asterids</taxon>
        <taxon>lamiids</taxon>
        <taxon>Lamiales</taxon>
        <taxon>Orobanchaceae</taxon>
        <taxon>Buchnereae</taxon>
        <taxon>Striga</taxon>
    </lineage>
</organism>
<evidence type="ECO:0000256" key="3">
    <source>
        <dbReference type="ARBA" id="ARBA00025765"/>
    </source>
</evidence>
<reference evidence="7" key="1">
    <citation type="journal article" date="2019" name="Curr. Biol.">
        <title>Genome Sequence of Striga asiatica Provides Insight into the Evolution of Plant Parasitism.</title>
        <authorList>
            <person name="Yoshida S."/>
            <person name="Kim S."/>
            <person name="Wafula E.K."/>
            <person name="Tanskanen J."/>
            <person name="Kim Y.M."/>
            <person name="Honaas L."/>
            <person name="Yang Z."/>
            <person name="Spallek T."/>
            <person name="Conn C.E."/>
            <person name="Ichihashi Y."/>
            <person name="Cheong K."/>
            <person name="Cui S."/>
            <person name="Der J.P."/>
            <person name="Gundlach H."/>
            <person name="Jiao Y."/>
            <person name="Hori C."/>
            <person name="Ishida J.K."/>
            <person name="Kasahara H."/>
            <person name="Kiba T."/>
            <person name="Kim M.S."/>
            <person name="Koo N."/>
            <person name="Laohavisit A."/>
            <person name="Lee Y.H."/>
            <person name="Lumba S."/>
            <person name="McCourt P."/>
            <person name="Mortimer J.C."/>
            <person name="Mutuku J.M."/>
            <person name="Nomura T."/>
            <person name="Sasaki-Sekimoto Y."/>
            <person name="Seto Y."/>
            <person name="Wang Y."/>
            <person name="Wakatake T."/>
            <person name="Sakakibara H."/>
            <person name="Demura T."/>
            <person name="Yamaguchi S."/>
            <person name="Yoneyama K."/>
            <person name="Manabe R.I."/>
            <person name="Nelson D.C."/>
            <person name="Schulman A.H."/>
            <person name="Timko M.P."/>
            <person name="dePamphilis C.W."/>
            <person name="Choi D."/>
            <person name="Shirasu K."/>
        </authorList>
    </citation>
    <scope>NUCLEOTIDE SEQUENCE [LARGE SCALE GENOMIC DNA]</scope>
    <source>
        <strain evidence="7">cv. UVA1</strain>
    </source>
</reference>
<dbReference type="GO" id="GO:0003677">
    <property type="term" value="F:DNA binding"/>
    <property type="evidence" value="ECO:0007669"/>
    <property type="project" value="InterPro"/>
</dbReference>
<evidence type="ECO:0000313" key="6">
    <source>
        <dbReference type="EMBL" id="GER57520.1"/>
    </source>
</evidence>
<feature type="domain" description="RNA polymerase subunit H/Rpb5 C-terminal" evidence="4">
    <location>
        <begin position="156"/>
        <end position="215"/>
    </location>
</feature>
<dbReference type="InterPro" id="IPR005571">
    <property type="entry name" value="RNA_pol_Rpb5_N"/>
</dbReference>
<dbReference type="SUPFAM" id="SSF55287">
    <property type="entry name" value="RPB5-like RNA polymerase subunit"/>
    <property type="match status" value="1"/>
</dbReference>
<comment type="subcellular location">
    <subcellularLocation>
        <location evidence="1">Nucleus</location>
    </subcellularLocation>
</comment>
<dbReference type="GO" id="GO:0006366">
    <property type="term" value="P:transcription by RNA polymerase II"/>
    <property type="evidence" value="ECO:0007669"/>
    <property type="project" value="TreeGrafter"/>
</dbReference>
<feature type="domain" description="RNA polymerase Rpb5 N-terminal" evidence="5">
    <location>
        <begin position="26"/>
        <end position="107"/>
    </location>
</feature>
<evidence type="ECO:0000259" key="5">
    <source>
        <dbReference type="Pfam" id="PF03871"/>
    </source>
</evidence>
<dbReference type="PANTHER" id="PTHR10535:SF12">
    <property type="entry name" value="DNA-DIRECTED RNA POLYMERASE V SUBUNIT 5C"/>
    <property type="match status" value="1"/>
</dbReference>
<dbReference type="EMBL" id="BKCP01013403">
    <property type="protein sequence ID" value="GER57520.1"/>
    <property type="molecule type" value="Genomic_DNA"/>
</dbReference>
<evidence type="ECO:0000256" key="1">
    <source>
        <dbReference type="ARBA" id="ARBA00004123"/>
    </source>
</evidence>
<dbReference type="GO" id="GO:0042797">
    <property type="term" value="P:tRNA transcription by RNA polymerase III"/>
    <property type="evidence" value="ECO:0007669"/>
    <property type="project" value="TreeGrafter"/>
</dbReference>
<dbReference type="GO" id="GO:0000428">
    <property type="term" value="C:DNA-directed RNA polymerase complex"/>
    <property type="evidence" value="ECO:0007669"/>
    <property type="project" value="UniProtKB-KW"/>
</dbReference>
<keyword evidence="2" id="KW-0539">Nucleus</keyword>
<protein>
    <submittedName>
        <fullName evidence="6">DNA-directed RNA polymerase II</fullName>
    </submittedName>
</protein>
<dbReference type="SUPFAM" id="SSF53036">
    <property type="entry name" value="Eukaryotic RPB5 N-terminal domain"/>
    <property type="match status" value="1"/>
</dbReference>
<dbReference type="InterPro" id="IPR036710">
    <property type="entry name" value="RNA_pol_Rpb5_N_sf"/>
</dbReference>
<dbReference type="GO" id="GO:0005634">
    <property type="term" value="C:nucleus"/>
    <property type="evidence" value="ECO:0007669"/>
    <property type="project" value="UniProtKB-SubCell"/>
</dbReference>
<sequence length="315" mass="36121">MADESSKFADGRANCISMQVHAGSVEYRRYYMARRTLLEMLRDRGYMVANMEAELHRSLPDFRAEYGDKPEPKKLSLIAASATDSSRKIHAIFCEPIEIRKATMNFILGQILNKEQLDKVILILQSKMNSHALKVVEEHSIKNVKVETFQITELLVNITKHILMPKIEILNSEEKEKLLKKHNIQDKQLPMMLENDAMARYYGCEKGQVVKVTYSELSEDWQRMKAQDFHLVEELLEGRSSNSSLSEEVESAYDQCACLSHAYSFAFLYAYSFPPTLQLLLKTSRACIFFLIGFAIEPSDGSAYGAIHSYQQMVY</sequence>
<dbReference type="GO" id="GO:0003899">
    <property type="term" value="F:DNA-directed RNA polymerase activity"/>
    <property type="evidence" value="ECO:0007669"/>
    <property type="project" value="InterPro"/>
</dbReference>
<keyword evidence="7" id="KW-1185">Reference proteome</keyword>
<dbReference type="InterPro" id="IPR000783">
    <property type="entry name" value="RNA_pol_subH/Rpb5_C"/>
</dbReference>
<accession>A0A5A7RK13</accession>
<name>A0A5A7RK13_STRAF</name>
<keyword evidence="6" id="KW-0240">DNA-directed RNA polymerase</keyword>
<dbReference type="GO" id="GO:0006362">
    <property type="term" value="P:transcription elongation by RNA polymerase I"/>
    <property type="evidence" value="ECO:0007669"/>
    <property type="project" value="TreeGrafter"/>
</dbReference>